<dbReference type="EMBL" id="JACHWR010000001">
    <property type="protein sequence ID" value="MBB3041026.1"/>
    <property type="molecule type" value="Genomic_DNA"/>
</dbReference>
<evidence type="ECO:0000313" key="1">
    <source>
        <dbReference type="EMBL" id="MBB3041026.1"/>
    </source>
</evidence>
<organism evidence="1 2">
    <name type="scientific">Nocardioides soli</name>
    <dbReference type="NCBI Taxonomy" id="1036020"/>
    <lineage>
        <taxon>Bacteria</taxon>
        <taxon>Bacillati</taxon>
        <taxon>Actinomycetota</taxon>
        <taxon>Actinomycetes</taxon>
        <taxon>Propionibacteriales</taxon>
        <taxon>Nocardioidaceae</taxon>
        <taxon>Nocardioides</taxon>
    </lineage>
</organism>
<protein>
    <submittedName>
        <fullName evidence="1">Uncharacterized protein</fullName>
    </submittedName>
</protein>
<gene>
    <name evidence="1" type="ORF">FHU40_000827</name>
</gene>
<dbReference type="AlphaFoldDB" id="A0A7W4Z0Q6"/>
<dbReference type="RefSeq" id="WP_183590980.1">
    <property type="nucleotide sequence ID" value="NZ_JACHWR010000001.1"/>
</dbReference>
<keyword evidence="2" id="KW-1185">Reference proteome</keyword>
<evidence type="ECO:0000313" key="2">
    <source>
        <dbReference type="Proteomes" id="UP000589626"/>
    </source>
</evidence>
<dbReference type="Proteomes" id="UP000589626">
    <property type="component" value="Unassembled WGS sequence"/>
</dbReference>
<proteinExistence type="predicted"/>
<sequence length="724" mass="76160">MAEEEVGIRLALKNRREVQHGINEVGDEFDRVGDEAQQAGRKARIGAAGMVAFGKSGRLAGRAVVYGFGAASAAVVGAGIALTKFSKDSIGEAREAQKVGAVTAQIIKSTGGIANISARQVGDLAGAISVKAGIDDEAIQSGSNLLLTFKNVRNETGRGAKIFDRATRSAVDLSAAGFGSIESGSKMLGKALNDPLKGITALSRAGVTFTEGQKKQIERFVEQNDLLSAQKMVLKEVESQVGGVAAEQRTWGEQAAVSWGNIQESLGTALLPMLDRTQRWFVQEGAPALENYVSIFERRGIPKIQEFAGIFERRGVPAIKDFYREAKPLVDDVLPQVAGYLSTTKDTVSILAPKLKTIFDSFNSLPDWAKEAVVIGGAGATIAGRLGVGKLLGSRNLGGTGIIGAVTRAKPLPVIVVNEGFGVPGAPGSKPNAPVPVGSPGTGPGAPKLPGLLTTLALGAGVTYFSKDGVINDLAGKKIDTDGQQLALGTLNKSLSETGKSLALGADNAAEFDQALRNLSYNASPAKAAQHFMDYADRVGMTRDALAKAVPGFAGAMRTWQQESLTAGNRTKWLTTLINGPGGLSPAIAAVERPHVGSLRIDGLDAAIEKTNTVRQNLLNMPALGSYGSGLGVLAPPKKPKARALGGDVRAGDAYVVGERRPELFFPKVDGYIHPRIPEQPRFGEEFWGDARSADGAIHIHNYIDGRQVSETVIDRFTGEEARR</sequence>
<accession>A0A7W4Z0Q6</accession>
<comment type="caution">
    <text evidence="1">The sequence shown here is derived from an EMBL/GenBank/DDBJ whole genome shotgun (WGS) entry which is preliminary data.</text>
</comment>
<name>A0A7W4Z0Q6_9ACTN</name>
<reference evidence="1 2" key="1">
    <citation type="submission" date="2020-08" db="EMBL/GenBank/DDBJ databases">
        <title>Sequencing the genomes of 1000 actinobacteria strains.</title>
        <authorList>
            <person name="Klenk H.-P."/>
        </authorList>
    </citation>
    <scope>NUCLEOTIDE SEQUENCE [LARGE SCALE GENOMIC DNA]</scope>
    <source>
        <strain evidence="1 2">DSM 105498</strain>
    </source>
</reference>